<sequence length="235" mass="24384">MRAARITLIVVLVLGALFVGLDRLGVYVAQNKAADQAQTSEGLTDKPKVSIKGFPFLTQAVSRKLDHVSINADGVSASSGGQTVQVEDFHADLYDVKLSNGYSQAKAARATGTAKISYAELTKAAPQGITVSYPGGGAKDTVRITGSYLGTHLSVLSKVTVADPKDGSPRNTIQLHADGLPKAFTALGLEAKLRNQIDFTPQLTHLPQGLGLTDVVTGPDGITITFGGTGVVLAG</sequence>
<evidence type="ECO:0000313" key="2">
    <source>
        <dbReference type="Proteomes" id="UP000236754"/>
    </source>
</evidence>
<evidence type="ECO:0000313" key="1">
    <source>
        <dbReference type="EMBL" id="SEG88761.1"/>
    </source>
</evidence>
<keyword evidence="2" id="KW-1185">Reference proteome</keyword>
<dbReference type="Pfam" id="PF11209">
    <property type="entry name" value="LmeA"/>
    <property type="match status" value="1"/>
</dbReference>
<dbReference type="InterPro" id="IPR021373">
    <property type="entry name" value="DUF2993"/>
</dbReference>
<proteinExistence type="predicted"/>
<name>A0A1H6DU03_9ACTN</name>
<reference evidence="1 2" key="1">
    <citation type="submission" date="2016-10" db="EMBL/GenBank/DDBJ databases">
        <authorList>
            <person name="de Groot N.N."/>
        </authorList>
    </citation>
    <scope>NUCLEOTIDE SEQUENCE [LARGE SCALE GENOMIC DNA]</scope>
    <source>
        <strain evidence="1 2">CGMCC 4.2023</strain>
    </source>
</reference>
<organism evidence="1 2">
    <name type="scientific">Actinacidiphila yanglinensis</name>
    <dbReference type="NCBI Taxonomy" id="310779"/>
    <lineage>
        <taxon>Bacteria</taxon>
        <taxon>Bacillati</taxon>
        <taxon>Actinomycetota</taxon>
        <taxon>Actinomycetes</taxon>
        <taxon>Kitasatosporales</taxon>
        <taxon>Streptomycetaceae</taxon>
        <taxon>Actinacidiphila</taxon>
    </lineage>
</organism>
<dbReference type="EMBL" id="FNVU01000019">
    <property type="protein sequence ID" value="SEG88761.1"/>
    <property type="molecule type" value="Genomic_DNA"/>
</dbReference>
<dbReference type="Proteomes" id="UP000236754">
    <property type="component" value="Unassembled WGS sequence"/>
</dbReference>
<gene>
    <name evidence="1" type="ORF">SAMN05216223_119136</name>
</gene>
<evidence type="ECO:0008006" key="3">
    <source>
        <dbReference type="Google" id="ProtNLM"/>
    </source>
</evidence>
<accession>A0A1H6DU03</accession>
<protein>
    <recommendedName>
        <fullName evidence="3">DUF2993 domain-containing protein</fullName>
    </recommendedName>
</protein>
<dbReference type="AlphaFoldDB" id="A0A1H6DU03"/>
<dbReference type="OrthoDB" id="3215846at2"/>
<dbReference type="RefSeq" id="WP_103889569.1">
    <property type="nucleotide sequence ID" value="NZ_FNVU01000019.1"/>
</dbReference>